<dbReference type="PANTHER" id="PTHR14237">
    <property type="entry name" value="MOLYBDOPTERIN COFACTOR SULFURASE MOSC"/>
    <property type="match status" value="1"/>
</dbReference>
<name>A0ABW8NM73_9GAMM</name>
<comment type="caution">
    <text evidence="2">The sequence shown here is derived from an EMBL/GenBank/DDBJ whole genome shotgun (WGS) entry which is preliminary data.</text>
</comment>
<keyword evidence="3" id="KW-1185">Reference proteome</keyword>
<dbReference type="RefSeq" id="WP_416207039.1">
    <property type="nucleotide sequence ID" value="NZ_JBBKTX010000024.1"/>
</dbReference>
<dbReference type="PANTHER" id="PTHR14237:SF19">
    <property type="entry name" value="MITOCHONDRIAL AMIDOXIME REDUCING COMPONENT 1"/>
    <property type="match status" value="1"/>
</dbReference>
<proteinExistence type="predicted"/>
<dbReference type="PROSITE" id="PS51340">
    <property type="entry name" value="MOSC"/>
    <property type="match status" value="1"/>
</dbReference>
<feature type="domain" description="MOSC" evidence="1">
    <location>
        <begin position="125"/>
        <end position="265"/>
    </location>
</feature>
<dbReference type="SUPFAM" id="SSF50800">
    <property type="entry name" value="PK beta-barrel domain-like"/>
    <property type="match status" value="1"/>
</dbReference>
<accession>A0ABW8NM73</accession>
<dbReference type="InterPro" id="IPR005303">
    <property type="entry name" value="MOCOS_middle"/>
</dbReference>
<dbReference type="EMBL" id="JBBKTX010000024">
    <property type="protein sequence ID" value="MFK4754085.1"/>
    <property type="molecule type" value="Genomic_DNA"/>
</dbReference>
<evidence type="ECO:0000313" key="2">
    <source>
        <dbReference type="EMBL" id="MFK4754085.1"/>
    </source>
</evidence>
<sequence>MTTPTVEITGLYLYPVKSCAGYRVDRLTFDHQGPEGDRRYMIVDPDGRFLTQRQLPVMAGIQTQLQQGVLTLGFAGMADLVVNTPVDQDVTVSIWSDTAQALDCGEPASRWLSSVLGRPARLVFMPADSHRQIDPDFARTGQWVGFADGFPLLVTSEESLAVLSQSAGVEIDMLRFRPNVVVRGGEAFAEQQWQRLDHPDGQLLLVKPCERCVIPTRDLLTQQRQPEVVAALKQHCLVNQRLVFGQNATVDHIAQLRVGESLEIVTVAPWVL</sequence>
<reference evidence="2 3" key="1">
    <citation type="submission" date="2024-03" db="EMBL/GenBank/DDBJ databases">
        <title>High-quality draft genome sequence of Oceanobacter sp. wDCs-4.</title>
        <authorList>
            <person name="Dong C."/>
        </authorList>
    </citation>
    <scope>NUCLEOTIDE SEQUENCE [LARGE SCALE GENOMIC DNA]</scope>
    <source>
        <strain evidence="3">wDCs-4</strain>
    </source>
</reference>
<dbReference type="Pfam" id="PF03476">
    <property type="entry name" value="MOSC_N"/>
    <property type="match status" value="1"/>
</dbReference>
<dbReference type="Proteomes" id="UP001620597">
    <property type="component" value="Unassembled WGS sequence"/>
</dbReference>
<dbReference type="SUPFAM" id="SSF141673">
    <property type="entry name" value="MOSC N-terminal domain-like"/>
    <property type="match status" value="1"/>
</dbReference>
<protein>
    <submittedName>
        <fullName evidence="2">MOSC N-terminal beta barrel domain-containing protein</fullName>
    </submittedName>
</protein>
<gene>
    <name evidence="2" type="ORF">WG929_16860</name>
</gene>
<dbReference type="InterPro" id="IPR005302">
    <property type="entry name" value="MoCF_Sase_C"/>
</dbReference>
<dbReference type="Pfam" id="PF03473">
    <property type="entry name" value="MOSC"/>
    <property type="match status" value="1"/>
</dbReference>
<evidence type="ECO:0000313" key="3">
    <source>
        <dbReference type="Proteomes" id="UP001620597"/>
    </source>
</evidence>
<evidence type="ECO:0000259" key="1">
    <source>
        <dbReference type="PROSITE" id="PS51340"/>
    </source>
</evidence>
<dbReference type="InterPro" id="IPR011037">
    <property type="entry name" value="Pyrv_Knase-like_insert_dom_sf"/>
</dbReference>
<organism evidence="2 3">
    <name type="scientific">Oceanobacter antarcticus</name>
    <dbReference type="NCBI Taxonomy" id="3133425"/>
    <lineage>
        <taxon>Bacteria</taxon>
        <taxon>Pseudomonadati</taxon>
        <taxon>Pseudomonadota</taxon>
        <taxon>Gammaproteobacteria</taxon>
        <taxon>Oceanospirillales</taxon>
        <taxon>Oceanospirillaceae</taxon>
        <taxon>Oceanobacter</taxon>
    </lineage>
</organism>